<dbReference type="RefSeq" id="WP_244740549.1">
    <property type="nucleotide sequence ID" value="NZ_CP095071.1"/>
</dbReference>
<dbReference type="InterPro" id="IPR013495">
    <property type="entry name" value="CHP02679"/>
</dbReference>
<evidence type="ECO:0000259" key="1">
    <source>
        <dbReference type="Pfam" id="PF09664"/>
    </source>
</evidence>
<dbReference type="InterPro" id="IPR024465">
    <property type="entry name" value="DUF2399"/>
</dbReference>
<proteinExistence type="predicted"/>
<protein>
    <submittedName>
        <fullName evidence="3">TIGR02679 family protein</fullName>
    </submittedName>
</protein>
<dbReference type="Proteomes" id="UP000831537">
    <property type="component" value="Chromosome"/>
</dbReference>
<feature type="domain" description="Conserved hypothetical protein CHP02679 N terminus" evidence="2">
    <location>
        <begin position="33"/>
        <end position="240"/>
    </location>
</feature>
<evidence type="ECO:0000313" key="4">
    <source>
        <dbReference type="Proteomes" id="UP000831537"/>
    </source>
</evidence>
<dbReference type="EMBL" id="CP095071">
    <property type="protein sequence ID" value="UOQ83562.1"/>
    <property type="molecule type" value="Genomic_DNA"/>
</dbReference>
<dbReference type="NCBIfam" id="TIGR02679">
    <property type="entry name" value="TIGR02679 family protein"/>
    <property type="match status" value="1"/>
</dbReference>
<dbReference type="Pfam" id="PF09664">
    <property type="entry name" value="DUF2399"/>
    <property type="match status" value="1"/>
</dbReference>
<feature type="domain" description="DUF2399" evidence="1">
    <location>
        <begin position="263"/>
        <end position="418"/>
    </location>
</feature>
<evidence type="ECO:0000313" key="3">
    <source>
        <dbReference type="EMBL" id="UOQ83562.1"/>
    </source>
</evidence>
<dbReference type="InterPro" id="IPR024466">
    <property type="entry name" value="CHP02679_N"/>
</dbReference>
<organism evidence="3 4">
    <name type="scientific">Gracilibacillus salinarum</name>
    <dbReference type="NCBI Taxonomy" id="2932255"/>
    <lineage>
        <taxon>Bacteria</taxon>
        <taxon>Bacillati</taxon>
        <taxon>Bacillota</taxon>
        <taxon>Bacilli</taxon>
        <taxon>Bacillales</taxon>
        <taxon>Bacillaceae</taxon>
        <taxon>Gracilibacillus</taxon>
    </lineage>
</organism>
<name>A0ABY4GH27_9BACI</name>
<evidence type="ECO:0000259" key="2">
    <source>
        <dbReference type="Pfam" id="PF11796"/>
    </source>
</evidence>
<keyword evidence="4" id="KW-1185">Reference proteome</keyword>
<sequence length="421" mass="48431">MKSDAVKYFKQEPVYNQLFELFKKKYESLGRIGGTVKLNQFTAEDLEVIARFYGQTADSLNKKGKLSLEAFEIQLQKTRFAPLDLKTLLEAFFDQLLISKKEQKQLDYHNQLRVLEELERTYPNLGDWLTALKAKTPDTYWIYRLIGLSHEAFKQMAVPLSTALANMPTEYERLPMFSQRVTRNPHAFDLNTNVGRLWIHLLSVHYAVEMPSSTEAINDLLLKAHIMRDDITNFVTCANVIAETDKGIHPMWQSANEAGSVMNVPLRELVSLKSVYPADNRKQVYIVENSGVYSSILDRVPDAPLICTHGQFKLAGLMLFDLLEKAGCTLHYAGDFDPEGIKMAQRLLERHPDHAKLWKMDVFSYHKALSMESMLSEERLNKLQADMSELFIPVIKMMNRVKRAGYQEALVDDMVQELKER</sequence>
<dbReference type="Pfam" id="PF11796">
    <property type="entry name" value="DUF3323"/>
    <property type="match status" value="1"/>
</dbReference>
<accession>A0ABY4GH27</accession>
<reference evidence="3 4" key="1">
    <citation type="submission" date="2022-04" db="EMBL/GenBank/DDBJ databases">
        <title>Gracilibacillus sp. isolated from saltern.</title>
        <authorList>
            <person name="Won M."/>
            <person name="Lee C.-M."/>
            <person name="Woen H.-Y."/>
            <person name="Kwon S.-W."/>
        </authorList>
    </citation>
    <scope>NUCLEOTIDE SEQUENCE [LARGE SCALE GENOMIC DNA]</scope>
    <source>
        <strain evidence="3 4">SSPM10-3</strain>
    </source>
</reference>
<gene>
    <name evidence="3" type="ORF">MUN87_12425</name>
</gene>